<organism evidence="1 2">
    <name type="scientific">Solanum commersonii</name>
    <name type="common">Commerson's wild potato</name>
    <name type="synonym">Commerson's nightshade</name>
    <dbReference type="NCBI Taxonomy" id="4109"/>
    <lineage>
        <taxon>Eukaryota</taxon>
        <taxon>Viridiplantae</taxon>
        <taxon>Streptophyta</taxon>
        <taxon>Embryophyta</taxon>
        <taxon>Tracheophyta</taxon>
        <taxon>Spermatophyta</taxon>
        <taxon>Magnoliopsida</taxon>
        <taxon>eudicotyledons</taxon>
        <taxon>Gunneridae</taxon>
        <taxon>Pentapetalae</taxon>
        <taxon>asterids</taxon>
        <taxon>lamiids</taxon>
        <taxon>Solanales</taxon>
        <taxon>Solanaceae</taxon>
        <taxon>Solanoideae</taxon>
        <taxon>Solaneae</taxon>
        <taxon>Solanum</taxon>
    </lineage>
</organism>
<keyword evidence="2" id="KW-1185">Reference proteome</keyword>
<dbReference type="Proteomes" id="UP000824120">
    <property type="component" value="Chromosome 12"/>
</dbReference>
<evidence type="ECO:0000313" key="1">
    <source>
        <dbReference type="EMBL" id="KAG5571842.1"/>
    </source>
</evidence>
<protein>
    <submittedName>
        <fullName evidence="1">Uncharacterized protein</fullName>
    </submittedName>
</protein>
<accession>A0A9J5W8I1</accession>
<dbReference type="AlphaFoldDB" id="A0A9J5W8I1"/>
<reference evidence="1 2" key="1">
    <citation type="submission" date="2020-09" db="EMBL/GenBank/DDBJ databases">
        <title>De no assembly of potato wild relative species, Solanum commersonii.</title>
        <authorList>
            <person name="Cho K."/>
        </authorList>
    </citation>
    <scope>NUCLEOTIDE SEQUENCE [LARGE SCALE GENOMIC DNA]</scope>
    <source>
        <strain evidence="1">LZ3.2</strain>
        <tissue evidence="1">Leaf</tissue>
    </source>
</reference>
<dbReference type="EMBL" id="JACXVP010000012">
    <property type="protein sequence ID" value="KAG5571842.1"/>
    <property type="molecule type" value="Genomic_DNA"/>
</dbReference>
<name>A0A9J5W8I1_SOLCO</name>
<sequence>MKKVDESIDEKGQKLFKIRDEFLLEDKQKFKLGCPQMHIMSLYLMKIHKFQVFELRDKAWTLSSKKEQTLKKKVKYARKWSSRRIAQHFCKASLDSPMIQNA</sequence>
<comment type="caution">
    <text evidence="1">The sequence shown here is derived from an EMBL/GenBank/DDBJ whole genome shotgun (WGS) entry which is preliminary data.</text>
</comment>
<gene>
    <name evidence="1" type="ORF">H5410_061608</name>
</gene>
<proteinExistence type="predicted"/>
<evidence type="ECO:0000313" key="2">
    <source>
        <dbReference type="Proteomes" id="UP000824120"/>
    </source>
</evidence>